<evidence type="ECO:0000256" key="1">
    <source>
        <dbReference type="SAM" id="SignalP"/>
    </source>
</evidence>
<dbReference type="EMBL" id="LCYG01000062">
    <property type="protein sequence ID" value="KLK91015.1"/>
    <property type="molecule type" value="Genomic_DNA"/>
</dbReference>
<evidence type="ECO:0000313" key="3">
    <source>
        <dbReference type="Proteomes" id="UP000035489"/>
    </source>
</evidence>
<evidence type="ECO:0000313" key="2">
    <source>
        <dbReference type="EMBL" id="KLK91015.1"/>
    </source>
</evidence>
<feature type="chain" id="PRO_5002592975" evidence="1">
    <location>
        <begin position="21"/>
        <end position="106"/>
    </location>
</feature>
<accession>A0A0H1R6Y0</accession>
<dbReference type="OrthoDB" id="8021144at2"/>
<protein>
    <submittedName>
        <fullName evidence="2">Uncharacterized protein</fullName>
    </submittedName>
</protein>
<reference evidence="2 3" key="1">
    <citation type="submission" date="2015-05" db="EMBL/GenBank/DDBJ databases">
        <title>Draft genome sequence of Microvirga vignae strain BR3299, a novel nitrogen fixing bacteria isolated from Brazil semi-aired region.</title>
        <authorList>
            <person name="Zilli J.E."/>
            <person name="Passos S.R."/>
            <person name="Leite J."/>
            <person name="Baldani J.I."/>
            <person name="Xavier G.R."/>
            <person name="Rumjaneck N.G."/>
            <person name="Simoes-Araujo J.L."/>
        </authorList>
    </citation>
    <scope>NUCLEOTIDE SEQUENCE [LARGE SCALE GENOMIC DNA]</scope>
    <source>
        <strain evidence="2 3">BR3299</strain>
    </source>
</reference>
<organism evidence="2 3">
    <name type="scientific">Microvirga vignae</name>
    <dbReference type="NCBI Taxonomy" id="1225564"/>
    <lineage>
        <taxon>Bacteria</taxon>
        <taxon>Pseudomonadati</taxon>
        <taxon>Pseudomonadota</taxon>
        <taxon>Alphaproteobacteria</taxon>
        <taxon>Hyphomicrobiales</taxon>
        <taxon>Methylobacteriaceae</taxon>
        <taxon>Microvirga</taxon>
    </lineage>
</organism>
<gene>
    <name evidence="2" type="ORF">AA309_22850</name>
</gene>
<dbReference type="Proteomes" id="UP000035489">
    <property type="component" value="Unassembled WGS sequence"/>
</dbReference>
<dbReference type="PATRIC" id="fig|1225564.3.peg.5964"/>
<feature type="signal peptide" evidence="1">
    <location>
        <begin position="1"/>
        <end position="20"/>
    </location>
</feature>
<keyword evidence="1" id="KW-0732">Signal</keyword>
<dbReference type="AlphaFoldDB" id="A0A0H1R6Y0"/>
<keyword evidence="3" id="KW-1185">Reference proteome</keyword>
<proteinExistence type="predicted"/>
<name>A0A0H1R6Y0_9HYPH</name>
<sequence length="106" mass="11156">MIFRIVTATGLLLVASHAIAAPSKPKPATALVITNAREVPATDLAVGANGQTVRIKKPLAPQAKTTLKLPKMTGCQVAIAASFPDEASIQMDEFDVCKDNTVRLTD</sequence>
<dbReference type="RefSeq" id="WP_047191327.1">
    <property type="nucleotide sequence ID" value="NZ_LCYG01000062.1"/>
</dbReference>
<comment type="caution">
    <text evidence="2">The sequence shown here is derived from an EMBL/GenBank/DDBJ whole genome shotgun (WGS) entry which is preliminary data.</text>
</comment>